<dbReference type="Proteomes" id="UP000636479">
    <property type="component" value="Unassembled WGS sequence"/>
</dbReference>
<dbReference type="RefSeq" id="XP_037224700.1">
    <property type="nucleotide sequence ID" value="XM_037359605.1"/>
</dbReference>
<name>A0A8H6T930_9AGAR</name>
<proteinExistence type="predicted"/>
<dbReference type="GeneID" id="59342121"/>
<protein>
    <recommendedName>
        <fullName evidence="1">CxC5 like cysteine cluster associated with KDZ domain-containing protein</fullName>
    </recommendedName>
</protein>
<dbReference type="EMBL" id="JACAZF010000002">
    <property type="protein sequence ID" value="KAF7312592.1"/>
    <property type="molecule type" value="Genomic_DNA"/>
</dbReference>
<sequence length="627" mass="71207">MSSITVLTASVTKLMTVFDLFFNTNMRLHQALYLLGIIISVYPLVHLHLNQREEVYRGSHETGWIHSVRTLLSRALSATMDEDQQMFTPINFANEWGTRVSDDLAYIYRFLGIEDLVQNGTKVDALFHTLFRPPRQILVTTRLNCKFCPVGHRNMLPSLRRRRSGGNAQVWLLDQTFQWVQADLLVAQCARCKAEYYPDRVTRPSLVRGKRIEWLEPHPSFIRISVHGVWVNQAVARAQEKALHRFHSGWANFADWINDGLAAEAPKKLTYRQSKRLFLEHFSRRLLLAHGKLSDFTLPANSSADTLAAAVREKIGKNRGILPGALEHGCMDCTHIKRYRSDNEPGVVSGRSTDVAGLEESTDELDLPPPDLLAAELPPNIHPVSVNQDAPAAEYIASENGEEITIPSLEIELPELEGVAWNKVEHTFKPKTTYCLETAQWACGWPIGWTKCYRAESPSAVLEFLNFLWDGNLDARPGFVTYDKACELLRHIVTQNATSDWLKTSKFIVDAWHYIGHRATDILCRTRCNPAPTDGSQPDLVVVDEDDNGVQHQTRAFNTETAEQLNSWLNGFESQLRQMTDINYDFYIHVLMLLYSEIVAKRIESKGRELGEGFFDIVNGDTEMDLN</sequence>
<organism evidence="2 3">
    <name type="scientific">Mycena indigotica</name>
    <dbReference type="NCBI Taxonomy" id="2126181"/>
    <lineage>
        <taxon>Eukaryota</taxon>
        <taxon>Fungi</taxon>
        <taxon>Dikarya</taxon>
        <taxon>Basidiomycota</taxon>
        <taxon>Agaricomycotina</taxon>
        <taxon>Agaricomycetes</taxon>
        <taxon>Agaricomycetidae</taxon>
        <taxon>Agaricales</taxon>
        <taxon>Marasmiineae</taxon>
        <taxon>Mycenaceae</taxon>
        <taxon>Mycena</taxon>
    </lineage>
</organism>
<evidence type="ECO:0000313" key="2">
    <source>
        <dbReference type="EMBL" id="KAF7312592.1"/>
    </source>
</evidence>
<feature type="domain" description="CxC5 like cysteine cluster associated with KDZ" evidence="1">
    <location>
        <begin position="136"/>
        <end position="259"/>
    </location>
</feature>
<dbReference type="OrthoDB" id="2527272at2759"/>
<accession>A0A8H6T930</accession>
<keyword evidence="3" id="KW-1185">Reference proteome</keyword>
<gene>
    <name evidence="2" type="ORF">MIND_00273300</name>
</gene>
<dbReference type="InterPro" id="IPR041539">
    <property type="entry name" value="CxC5"/>
</dbReference>
<dbReference type="AlphaFoldDB" id="A0A8H6T930"/>
<evidence type="ECO:0000313" key="3">
    <source>
        <dbReference type="Proteomes" id="UP000636479"/>
    </source>
</evidence>
<reference evidence="2" key="1">
    <citation type="submission" date="2020-05" db="EMBL/GenBank/DDBJ databases">
        <title>Mycena genomes resolve the evolution of fungal bioluminescence.</title>
        <authorList>
            <person name="Tsai I.J."/>
        </authorList>
    </citation>
    <scope>NUCLEOTIDE SEQUENCE</scope>
    <source>
        <strain evidence="2">171206Taipei</strain>
    </source>
</reference>
<evidence type="ECO:0000259" key="1">
    <source>
        <dbReference type="Pfam" id="PF18718"/>
    </source>
</evidence>
<dbReference type="Pfam" id="PF18718">
    <property type="entry name" value="CxC5"/>
    <property type="match status" value="1"/>
</dbReference>
<comment type="caution">
    <text evidence="2">The sequence shown here is derived from an EMBL/GenBank/DDBJ whole genome shotgun (WGS) entry which is preliminary data.</text>
</comment>